<organism evidence="2 3">
    <name type="scientific">Hyphomonas oceanitis SCH89</name>
    <dbReference type="NCBI Taxonomy" id="1280953"/>
    <lineage>
        <taxon>Bacteria</taxon>
        <taxon>Pseudomonadati</taxon>
        <taxon>Pseudomonadota</taxon>
        <taxon>Alphaproteobacteria</taxon>
        <taxon>Hyphomonadales</taxon>
        <taxon>Hyphomonadaceae</taxon>
        <taxon>Hyphomonas</taxon>
    </lineage>
</organism>
<dbReference type="STRING" id="1280953.HOC_04889"/>
<comment type="caution">
    <text evidence="2">The sequence shown here is derived from an EMBL/GenBank/DDBJ whole genome shotgun (WGS) entry which is preliminary data.</text>
</comment>
<name>A0A059G9I2_9PROT</name>
<dbReference type="Proteomes" id="UP000024942">
    <property type="component" value="Unassembled WGS sequence"/>
</dbReference>
<dbReference type="PATRIC" id="fig|1280953.3.peg.984"/>
<dbReference type="EMBL" id="ARYL01000005">
    <property type="protein sequence ID" value="KDA03461.1"/>
    <property type="molecule type" value="Genomic_DNA"/>
</dbReference>
<dbReference type="RefSeq" id="WP_156950383.1">
    <property type="nucleotide sequence ID" value="NZ_ARYL01000005.1"/>
</dbReference>
<reference evidence="2 3" key="1">
    <citation type="journal article" date="2014" name="Antonie Van Leeuwenhoek">
        <title>Hyphomonas beringensis sp. nov. and Hyphomonas chukchiensis sp. nov., isolated from surface seawater of the Bering Sea and Chukchi Sea.</title>
        <authorList>
            <person name="Li C."/>
            <person name="Lai Q."/>
            <person name="Li G."/>
            <person name="Dong C."/>
            <person name="Wang J."/>
            <person name="Liao Y."/>
            <person name="Shao Z."/>
        </authorList>
    </citation>
    <scope>NUCLEOTIDE SEQUENCE [LARGE SCALE GENOMIC DNA]</scope>
    <source>
        <strain evidence="2 3">SCH89</strain>
    </source>
</reference>
<gene>
    <name evidence="2" type="ORF">HOC_04889</name>
</gene>
<evidence type="ECO:0000313" key="3">
    <source>
        <dbReference type="Proteomes" id="UP000024942"/>
    </source>
</evidence>
<sequence>MEPEYISLYRHVMVLYWPWLWWQLRIITRWRIETGRALLIDTDRRGNIHIRAIGDDPRAPRPGVIKAPVSARLALALSEPLPPFVPLSQRTLGSSAAGSGLGLSGPQHTLGRRRFAKTEAPIPDT</sequence>
<accession>A0A059G9I2</accession>
<dbReference type="AlphaFoldDB" id="A0A059G9I2"/>
<keyword evidence="3" id="KW-1185">Reference proteome</keyword>
<feature type="region of interest" description="Disordered" evidence="1">
    <location>
        <begin position="97"/>
        <end position="125"/>
    </location>
</feature>
<dbReference type="OrthoDB" id="7620499at2"/>
<evidence type="ECO:0000313" key="2">
    <source>
        <dbReference type="EMBL" id="KDA03461.1"/>
    </source>
</evidence>
<protein>
    <submittedName>
        <fullName evidence="2">Uncharacterized protein</fullName>
    </submittedName>
</protein>
<evidence type="ECO:0000256" key="1">
    <source>
        <dbReference type="SAM" id="MobiDB-lite"/>
    </source>
</evidence>
<proteinExistence type="predicted"/>